<sequence>MKEREKKIEAIGNRAQKAPCWFDVHRSHGNTSSDMFMSMSTIDEISMISAKEQERAQIDQRVKQTTGSFVSSFGNLDVILIGDSRILPSHQLG</sequence>
<gene>
    <name evidence="1" type="ORF">TNCT_149961</name>
</gene>
<accession>A0A8X6G809</accession>
<protein>
    <submittedName>
        <fullName evidence="1">Uncharacterized protein</fullName>
    </submittedName>
</protein>
<keyword evidence="2" id="KW-1185">Reference proteome</keyword>
<evidence type="ECO:0000313" key="2">
    <source>
        <dbReference type="Proteomes" id="UP000887116"/>
    </source>
</evidence>
<name>A0A8X6G809_TRICU</name>
<dbReference type="AlphaFoldDB" id="A0A8X6G809"/>
<reference evidence="1" key="1">
    <citation type="submission" date="2020-07" db="EMBL/GenBank/DDBJ databases">
        <title>Multicomponent nature underlies the extraordinary mechanical properties of spider dragline silk.</title>
        <authorList>
            <person name="Kono N."/>
            <person name="Nakamura H."/>
            <person name="Mori M."/>
            <person name="Yoshida Y."/>
            <person name="Ohtoshi R."/>
            <person name="Malay A.D."/>
            <person name="Moran D.A.P."/>
            <person name="Tomita M."/>
            <person name="Numata K."/>
            <person name="Arakawa K."/>
        </authorList>
    </citation>
    <scope>NUCLEOTIDE SEQUENCE</scope>
</reference>
<dbReference type="Proteomes" id="UP000887116">
    <property type="component" value="Unassembled WGS sequence"/>
</dbReference>
<comment type="caution">
    <text evidence="1">The sequence shown here is derived from an EMBL/GenBank/DDBJ whole genome shotgun (WGS) entry which is preliminary data.</text>
</comment>
<proteinExistence type="predicted"/>
<evidence type="ECO:0000313" key="1">
    <source>
        <dbReference type="EMBL" id="GFQ97628.1"/>
    </source>
</evidence>
<organism evidence="1 2">
    <name type="scientific">Trichonephila clavata</name>
    <name type="common">Joro spider</name>
    <name type="synonym">Nephila clavata</name>
    <dbReference type="NCBI Taxonomy" id="2740835"/>
    <lineage>
        <taxon>Eukaryota</taxon>
        <taxon>Metazoa</taxon>
        <taxon>Ecdysozoa</taxon>
        <taxon>Arthropoda</taxon>
        <taxon>Chelicerata</taxon>
        <taxon>Arachnida</taxon>
        <taxon>Araneae</taxon>
        <taxon>Araneomorphae</taxon>
        <taxon>Entelegynae</taxon>
        <taxon>Araneoidea</taxon>
        <taxon>Nephilidae</taxon>
        <taxon>Trichonephila</taxon>
    </lineage>
</organism>
<dbReference type="EMBL" id="BMAO01024768">
    <property type="protein sequence ID" value="GFQ97628.1"/>
    <property type="molecule type" value="Genomic_DNA"/>
</dbReference>